<dbReference type="InterPro" id="IPR000928">
    <property type="entry name" value="SNAP-25_dom"/>
</dbReference>
<feature type="coiled-coil region" evidence="8">
    <location>
        <begin position="43"/>
        <end position="77"/>
    </location>
</feature>
<dbReference type="Proteomes" id="UP000695022">
    <property type="component" value="Unplaced"/>
</dbReference>
<dbReference type="CDD" id="cd15889">
    <property type="entry name" value="SNARE_SNAP25N_23N"/>
    <property type="match status" value="1"/>
</dbReference>
<evidence type="ECO:0000256" key="1">
    <source>
        <dbReference type="ARBA" id="ARBA00009480"/>
    </source>
</evidence>
<sequence>MLQLWRQLEINERKAVMSLDSTRRMLAMCDEGKDAGIRTLVMLDEQGEQLDRVEEGMDQINQDMREAEKNLTGMEKCCGIFVCPCNKAKDIEKSKEYADTWKKDDDGKVSGGQPGARVIDERSGVGPMGGYITRVTNDAREDEMEENIGQVADMLGNLRNMAIDMGSEVSSQNQQLDRINQKGKLVDTRISMANQRANQLLKEDP</sequence>
<dbReference type="Pfam" id="PF00835">
    <property type="entry name" value="SNAP-25"/>
    <property type="match status" value="1"/>
</dbReference>
<protein>
    <recommendedName>
        <fullName evidence="7">Synaptosomal-associated protein</fullName>
    </recommendedName>
</protein>
<evidence type="ECO:0000256" key="4">
    <source>
        <dbReference type="ARBA" id="ARBA00023018"/>
    </source>
</evidence>
<keyword evidence="3" id="KW-0677">Repeat</keyword>
<evidence type="ECO:0000256" key="9">
    <source>
        <dbReference type="SAM" id="MobiDB-lite"/>
    </source>
</evidence>
<dbReference type="InterPro" id="IPR000727">
    <property type="entry name" value="T_SNARE_dom"/>
</dbReference>
<feature type="domain" description="T-SNARE coiled-coil homology" evidence="10">
    <location>
        <begin position="138"/>
        <end position="200"/>
    </location>
</feature>
<reference evidence="12" key="1">
    <citation type="submission" date="2025-08" db="UniProtKB">
        <authorList>
            <consortium name="RefSeq"/>
        </authorList>
    </citation>
    <scope>IDENTIFICATION</scope>
</reference>
<dbReference type="Gene3D" id="1.20.5.110">
    <property type="match status" value="2"/>
</dbReference>
<feature type="domain" description="T-SNARE coiled-coil homology" evidence="10">
    <location>
        <begin position="20"/>
        <end position="74"/>
    </location>
</feature>
<evidence type="ECO:0000256" key="6">
    <source>
        <dbReference type="ARBA" id="ARBA00034102"/>
    </source>
</evidence>
<evidence type="ECO:0000259" key="10">
    <source>
        <dbReference type="PROSITE" id="PS50192"/>
    </source>
</evidence>
<evidence type="ECO:0000313" key="12">
    <source>
        <dbReference type="RefSeq" id="XP_014663992.1"/>
    </source>
</evidence>
<evidence type="ECO:0000256" key="3">
    <source>
        <dbReference type="ARBA" id="ARBA00022737"/>
    </source>
</evidence>
<accession>A0ABM1DVM1</accession>
<keyword evidence="4" id="KW-0770">Synapse</keyword>
<evidence type="ECO:0000256" key="8">
    <source>
        <dbReference type="SAM" id="Coils"/>
    </source>
</evidence>
<dbReference type="CDD" id="cd15885">
    <property type="entry name" value="SNARE_SNAP25C"/>
    <property type="match status" value="1"/>
</dbReference>
<gene>
    <name evidence="12" type="primary">LOC106806530</name>
</gene>
<dbReference type="GeneID" id="106806530"/>
<dbReference type="SMART" id="SM00397">
    <property type="entry name" value="t_SNARE"/>
    <property type="match status" value="2"/>
</dbReference>
<evidence type="ECO:0000256" key="7">
    <source>
        <dbReference type="RuleBase" id="RU003496"/>
    </source>
</evidence>
<dbReference type="RefSeq" id="XP_014663992.1">
    <property type="nucleotide sequence ID" value="XM_014808506.1"/>
</dbReference>
<dbReference type="SUPFAM" id="SSF58038">
    <property type="entry name" value="SNARE fusion complex"/>
    <property type="match status" value="2"/>
</dbReference>
<evidence type="ECO:0000313" key="11">
    <source>
        <dbReference type="Proteomes" id="UP000695022"/>
    </source>
</evidence>
<dbReference type="PROSITE" id="PS50192">
    <property type="entry name" value="T_SNARE"/>
    <property type="match status" value="2"/>
</dbReference>
<name>A0ABM1DVM1_PRICU</name>
<comment type="subcellular location">
    <subcellularLocation>
        <location evidence="6">Synapse</location>
        <location evidence="6">Synaptosome</location>
    </subcellularLocation>
</comment>
<organism evidence="11 12">
    <name type="scientific">Priapulus caudatus</name>
    <name type="common">Priapulid worm</name>
    <dbReference type="NCBI Taxonomy" id="37621"/>
    <lineage>
        <taxon>Eukaryota</taxon>
        <taxon>Metazoa</taxon>
        <taxon>Ecdysozoa</taxon>
        <taxon>Scalidophora</taxon>
        <taxon>Priapulida</taxon>
        <taxon>Priapulimorpha</taxon>
        <taxon>Priapulimorphida</taxon>
        <taxon>Priapulidae</taxon>
        <taxon>Priapulus</taxon>
    </lineage>
</organism>
<evidence type="ECO:0000256" key="2">
    <source>
        <dbReference type="ARBA" id="ARBA00022599"/>
    </source>
</evidence>
<proteinExistence type="inferred from homology"/>
<comment type="similarity">
    <text evidence="1 7">Belongs to the SNAP-25 family.</text>
</comment>
<keyword evidence="11" id="KW-1185">Reference proteome</keyword>
<keyword evidence="5 8" id="KW-0175">Coiled coil</keyword>
<feature type="region of interest" description="Disordered" evidence="9">
    <location>
        <begin position="104"/>
        <end position="124"/>
    </location>
</feature>
<dbReference type="PANTHER" id="PTHR19305">
    <property type="entry name" value="SYNAPTOSOMAL ASSOCIATED PROTEIN"/>
    <property type="match status" value="1"/>
</dbReference>
<evidence type="ECO:0000256" key="5">
    <source>
        <dbReference type="ARBA" id="ARBA00023054"/>
    </source>
</evidence>
<dbReference type="PANTHER" id="PTHR19305:SF14">
    <property type="entry name" value="SYNAPTOSOMAL-ASSOCIATED PROTEIN-RELATED"/>
    <property type="match status" value="1"/>
</dbReference>
<keyword evidence="2" id="KW-0771">Synaptosome</keyword>